<dbReference type="PANTHER" id="PTHR34477:SF1">
    <property type="entry name" value="UPF0213 PROTEIN YHBQ"/>
    <property type="match status" value="1"/>
</dbReference>
<feature type="domain" description="GIY-YIG" evidence="2">
    <location>
        <begin position="1"/>
        <end position="76"/>
    </location>
</feature>
<gene>
    <name evidence="3" type="ORF">AB840_07485</name>
</gene>
<accession>A0A0J6WVG8</accession>
<keyword evidence="4" id="KW-1185">Reference proteome</keyword>
<evidence type="ECO:0000313" key="4">
    <source>
        <dbReference type="Proteomes" id="UP000036503"/>
    </source>
</evidence>
<dbReference type="PROSITE" id="PS50164">
    <property type="entry name" value="GIY_YIG"/>
    <property type="match status" value="1"/>
</dbReference>
<evidence type="ECO:0000256" key="1">
    <source>
        <dbReference type="ARBA" id="ARBA00007435"/>
    </source>
</evidence>
<reference evidence="3 4" key="1">
    <citation type="submission" date="2015-06" db="EMBL/GenBank/DDBJ databases">
        <title>Draft genome sequence of beer spoilage bacterium Megasphaera cerevisiae type strain 20462.</title>
        <authorList>
            <person name="Kutumbaka K."/>
            <person name="Pasmowitz J."/>
            <person name="Mategko J."/>
            <person name="Reyes D."/>
            <person name="Friedrich A."/>
            <person name="Han S."/>
            <person name="Martens-Habbena W."/>
            <person name="Neal-McKinney J."/>
            <person name="Janagama H.K."/>
            <person name="Nadala C."/>
            <person name="Samadpour M."/>
        </authorList>
    </citation>
    <scope>NUCLEOTIDE SEQUENCE [LARGE SCALE GENOMIC DNA]</scope>
    <source>
        <strain evidence="3 4">DSM 20462</strain>
    </source>
</reference>
<organism evidence="3 4">
    <name type="scientific">Megasphaera cerevisiae DSM 20462</name>
    <dbReference type="NCBI Taxonomy" id="1122219"/>
    <lineage>
        <taxon>Bacteria</taxon>
        <taxon>Bacillati</taxon>
        <taxon>Bacillota</taxon>
        <taxon>Negativicutes</taxon>
        <taxon>Veillonellales</taxon>
        <taxon>Veillonellaceae</taxon>
        <taxon>Megasphaera</taxon>
    </lineage>
</organism>
<dbReference type="OrthoDB" id="9807770at2"/>
<dbReference type="STRING" id="39029.BSR42_05840"/>
<dbReference type="EMBL" id="LEKT01000020">
    <property type="protein sequence ID" value="KMO86549.1"/>
    <property type="molecule type" value="Genomic_DNA"/>
</dbReference>
<protein>
    <submittedName>
        <fullName evidence="3">GIY-YIG catalytic domain protein</fullName>
    </submittedName>
</protein>
<sequence>MEYYTYIVRCADNTLYTGWTQDVSKRVAAHNSGSGAKYTRTRRPVTLAWSQAFSTKHDAMHWEWQIKKWTRAKKETLCRRQARVPSGGIALHEEMV</sequence>
<dbReference type="PANTHER" id="PTHR34477">
    <property type="entry name" value="UPF0213 PROTEIN YHBQ"/>
    <property type="match status" value="1"/>
</dbReference>
<proteinExistence type="inferred from homology"/>
<comment type="similarity">
    <text evidence="1">Belongs to the UPF0213 family.</text>
</comment>
<dbReference type="InterPro" id="IPR050190">
    <property type="entry name" value="UPF0213_domain"/>
</dbReference>
<dbReference type="SUPFAM" id="SSF82771">
    <property type="entry name" value="GIY-YIG endonuclease"/>
    <property type="match status" value="1"/>
</dbReference>
<dbReference type="Gene3D" id="3.40.1440.10">
    <property type="entry name" value="GIY-YIG endonuclease"/>
    <property type="match status" value="1"/>
</dbReference>
<dbReference type="RefSeq" id="WP_048514212.1">
    <property type="nucleotide sequence ID" value="NZ_FUXD01000020.1"/>
</dbReference>
<dbReference type="FunCoup" id="A0A0J6WVG8">
    <property type="interactions" value="48"/>
</dbReference>
<comment type="caution">
    <text evidence="3">The sequence shown here is derived from an EMBL/GenBank/DDBJ whole genome shotgun (WGS) entry which is preliminary data.</text>
</comment>
<name>A0A0J6WVG8_9FIRM</name>
<dbReference type="Pfam" id="PF01541">
    <property type="entry name" value="GIY-YIG"/>
    <property type="match status" value="1"/>
</dbReference>
<dbReference type="AlphaFoldDB" id="A0A0J6WVG8"/>
<evidence type="ECO:0000259" key="2">
    <source>
        <dbReference type="PROSITE" id="PS50164"/>
    </source>
</evidence>
<dbReference type="CDD" id="cd10456">
    <property type="entry name" value="GIY-YIG_UPF0213"/>
    <property type="match status" value="1"/>
</dbReference>
<dbReference type="InterPro" id="IPR000305">
    <property type="entry name" value="GIY-YIG_endonuc"/>
</dbReference>
<dbReference type="Proteomes" id="UP000036503">
    <property type="component" value="Unassembled WGS sequence"/>
</dbReference>
<evidence type="ECO:0000313" key="3">
    <source>
        <dbReference type="EMBL" id="KMO86549.1"/>
    </source>
</evidence>
<dbReference type="InterPro" id="IPR035901">
    <property type="entry name" value="GIY-YIG_endonuc_sf"/>
</dbReference>
<dbReference type="InParanoid" id="A0A0J6WVG8"/>
<dbReference type="PATRIC" id="fig|1122219.3.peg.1035"/>